<evidence type="ECO:0000256" key="1">
    <source>
        <dbReference type="SAM" id="MobiDB-lite"/>
    </source>
</evidence>
<evidence type="ECO:0000313" key="3">
    <source>
        <dbReference type="EMBL" id="EJZ07841.1"/>
    </source>
</evidence>
<dbReference type="PATRIC" id="fig|1194972.3.peg.3465"/>
<keyword evidence="2" id="KW-1133">Transmembrane helix</keyword>
<gene>
    <name evidence="3" type="ORF">MVAC_17378</name>
</gene>
<feature type="compositionally biased region" description="Pro residues" evidence="1">
    <location>
        <begin position="89"/>
        <end position="105"/>
    </location>
</feature>
<dbReference type="EMBL" id="ALQA01000038">
    <property type="protein sequence ID" value="EJZ07841.1"/>
    <property type="molecule type" value="Genomic_DNA"/>
</dbReference>
<keyword evidence="4" id="KW-1185">Reference proteome</keyword>
<evidence type="ECO:0000256" key="2">
    <source>
        <dbReference type="SAM" id="Phobius"/>
    </source>
</evidence>
<comment type="caution">
    <text evidence="3">The sequence shown here is derived from an EMBL/GenBank/DDBJ whole genome shotgun (WGS) entry which is preliminary data.</text>
</comment>
<accession>K0UM11</accession>
<feature type="transmembrane region" description="Helical" evidence="2">
    <location>
        <begin position="26"/>
        <end position="46"/>
    </location>
</feature>
<dbReference type="RefSeq" id="WP_003931110.1">
    <property type="nucleotide sequence ID" value="NZ_JH814692.1"/>
</dbReference>
<name>K0UM11_MYCVA</name>
<dbReference type="Proteomes" id="UP000006072">
    <property type="component" value="Unassembled WGS sequence"/>
</dbReference>
<proteinExistence type="predicted"/>
<evidence type="ECO:0008006" key="5">
    <source>
        <dbReference type="Google" id="ProtNLM"/>
    </source>
</evidence>
<dbReference type="eggNOG" id="COG0515">
    <property type="taxonomic scope" value="Bacteria"/>
</dbReference>
<reference evidence="3 4" key="1">
    <citation type="journal article" date="2012" name="J. Bacteriol.">
        <title>Complete Genome Sequence of Mycobacterium vaccae Type Strain ATCC 25954.</title>
        <authorList>
            <person name="Ho Y.S."/>
            <person name="Adroub S.A."/>
            <person name="Abadi M."/>
            <person name="Al Alwan B."/>
            <person name="Alkhateeb R."/>
            <person name="Gao G."/>
            <person name="Ragab A."/>
            <person name="Ali S."/>
            <person name="van Soolingen D."/>
            <person name="Bitter W."/>
            <person name="Pain A."/>
            <person name="Abdallah A.M."/>
        </authorList>
    </citation>
    <scope>NUCLEOTIDE SEQUENCE [LARGE SCALE GENOMIC DNA]</scope>
    <source>
        <strain evidence="3 4">ATCC 25954</strain>
    </source>
</reference>
<dbReference type="HOGENOM" id="CLU_1426596_0_0_11"/>
<feature type="region of interest" description="Disordered" evidence="1">
    <location>
        <begin position="57"/>
        <end position="109"/>
    </location>
</feature>
<protein>
    <recommendedName>
        <fullName evidence="5">Protein kinase</fullName>
    </recommendedName>
</protein>
<keyword evidence="2" id="KW-0472">Membrane</keyword>
<evidence type="ECO:0000313" key="4">
    <source>
        <dbReference type="Proteomes" id="UP000006072"/>
    </source>
</evidence>
<dbReference type="AlphaFoldDB" id="K0UM11"/>
<keyword evidence="2" id="KW-0812">Transmembrane</keyword>
<sequence length="220" mass="22621">MPTTTDHSAPELDAPKRGLFSARTSAIAIVLASVATLAVVFVILTADSDAPLQVYSVPAQPDSPSQQLPVHDGSGVAPTEPGPTAVPASPAPAPIPAAAPTPSPAVPGAAAQTPALEFDSLGFVDNAARCDNDQRAAAIARTERAAVVVCEDSDGSLEYQGVRLQDGAALQLDDVRPMAVGFEARNGATTYRLSPTELVVISGETLQSRDPILEYRADEG</sequence>
<organism evidence="3 4">
    <name type="scientific">Mycolicibacterium vaccae ATCC 25954</name>
    <dbReference type="NCBI Taxonomy" id="1194972"/>
    <lineage>
        <taxon>Bacteria</taxon>
        <taxon>Bacillati</taxon>
        <taxon>Actinomycetota</taxon>
        <taxon>Actinomycetes</taxon>
        <taxon>Mycobacteriales</taxon>
        <taxon>Mycobacteriaceae</taxon>
        <taxon>Mycolicibacterium</taxon>
    </lineage>
</organism>